<dbReference type="GO" id="GO:0005886">
    <property type="term" value="C:plasma membrane"/>
    <property type="evidence" value="ECO:0007669"/>
    <property type="project" value="UniProtKB-SubCell"/>
</dbReference>
<feature type="transmembrane region" description="Helical" evidence="10">
    <location>
        <begin position="7"/>
        <end position="25"/>
    </location>
</feature>
<evidence type="ECO:0000256" key="5">
    <source>
        <dbReference type="ARBA" id="ARBA00022967"/>
    </source>
</evidence>
<dbReference type="GO" id="GO:0005524">
    <property type="term" value="F:ATP binding"/>
    <property type="evidence" value="ECO:0007669"/>
    <property type="project" value="UniProtKB-UniRule"/>
</dbReference>
<dbReference type="InterPro" id="IPR023214">
    <property type="entry name" value="HAD_sf"/>
</dbReference>
<dbReference type="GO" id="GO:0046872">
    <property type="term" value="F:metal ion binding"/>
    <property type="evidence" value="ECO:0007669"/>
    <property type="project" value="UniProtKB-KW"/>
</dbReference>
<evidence type="ECO:0000256" key="1">
    <source>
        <dbReference type="ARBA" id="ARBA00004370"/>
    </source>
</evidence>
<dbReference type="EMBL" id="ALNZ01000026">
    <property type="protein sequence ID" value="EKV56859.1"/>
    <property type="molecule type" value="Genomic_DNA"/>
</dbReference>
<reference evidence="12 13" key="1">
    <citation type="submission" date="2012-07" db="EMBL/GenBank/DDBJ databases">
        <title>Genome sequence of Brachyspira sp. 30446, isolated from a pig with mucohaemorrhagic colitis.</title>
        <authorList>
            <person name="Rubin J.E."/>
            <person name="Fernando C."/>
            <person name="Harding J.C.S."/>
            <person name="Hill J.E."/>
        </authorList>
    </citation>
    <scope>NUCLEOTIDE SEQUENCE [LARGE SCALE GENOMIC DNA]</scope>
    <source>
        <strain evidence="12 13">30446</strain>
    </source>
</reference>
<accession>A0A2U4F164</accession>
<keyword evidence="10" id="KW-0547">Nucleotide-binding</keyword>
<evidence type="ECO:0000259" key="11">
    <source>
        <dbReference type="Pfam" id="PF00122"/>
    </source>
</evidence>
<keyword evidence="3 10" id="KW-0812">Transmembrane</keyword>
<evidence type="ECO:0000256" key="7">
    <source>
        <dbReference type="ARBA" id="ARBA00023136"/>
    </source>
</evidence>
<evidence type="ECO:0000256" key="9">
    <source>
        <dbReference type="ARBA" id="ARBA00047308"/>
    </source>
</evidence>
<keyword evidence="10" id="KW-1003">Cell membrane</keyword>
<dbReference type="GO" id="GO:0016463">
    <property type="term" value="F:P-type zinc transporter activity"/>
    <property type="evidence" value="ECO:0007669"/>
    <property type="project" value="UniProtKB-EC"/>
</dbReference>
<keyword evidence="4 10" id="KW-0479">Metal-binding</keyword>
<gene>
    <name evidence="12" type="ORF">A966_07469</name>
</gene>
<evidence type="ECO:0000256" key="8">
    <source>
        <dbReference type="ARBA" id="ARBA00039097"/>
    </source>
</evidence>
<feature type="transmembrane region" description="Helical" evidence="10">
    <location>
        <begin position="568"/>
        <end position="590"/>
    </location>
</feature>
<dbReference type="STRING" id="1289135.A966_07469"/>
<evidence type="ECO:0000256" key="3">
    <source>
        <dbReference type="ARBA" id="ARBA00022692"/>
    </source>
</evidence>
<dbReference type="NCBIfam" id="TIGR01512">
    <property type="entry name" value="ATPase-IB2_Cd"/>
    <property type="match status" value="1"/>
</dbReference>
<dbReference type="PRINTS" id="PR00120">
    <property type="entry name" value="HATPASE"/>
</dbReference>
<dbReference type="SUPFAM" id="SSF81665">
    <property type="entry name" value="Calcium ATPase, transmembrane domain M"/>
    <property type="match status" value="1"/>
</dbReference>
<dbReference type="SFLD" id="SFLDS00003">
    <property type="entry name" value="Haloacid_Dehalogenase"/>
    <property type="match status" value="1"/>
</dbReference>
<dbReference type="NCBIfam" id="TIGR01494">
    <property type="entry name" value="ATPase_P-type"/>
    <property type="match status" value="1"/>
</dbReference>
<dbReference type="PANTHER" id="PTHR48085:SF5">
    <property type="entry name" value="CADMIUM_ZINC-TRANSPORTING ATPASE HMA4-RELATED"/>
    <property type="match status" value="1"/>
</dbReference>
<feature type="transmembrane region" description="Helical" evidence="10">
    <location>
        <begin position="271"/>
        <end position="291"/>
    </location>
</feature>
<dbReference type="GO" id="GO:0016887">
    <property type="term" value="F:ATP hydrolysis activity"/>
    <property type="evidence" value="ECO:0007669"/>
    <property type="project" value="InterPro"/>
</dbReference>
<dbReference type="Pfam" id="PF00702">
    <property type="entry name" value="Hydrolase"/>
    <property type="match status" value="1"/>
</dbReference>
<evidence type="ECO:0000256" key="6">
    <source>
        <dbReference type="ARBA" id="ARBA00022989"/>
    </source>
</evidence>
<dbReference type="InterPro" id="IPR059000">
    <property type="entry name" value="ATPase_P-type_domA"/>
</dbReference>
<feature type="domain" description="P-type ATPase A" evidence="11">
    <location>
        <begin position="119"/>
        <end position="219"/>
    </location>
</feature>
<dbReference type="InterPro" id="IPR027256">
    <property type="entry name" value="P-typ_ATPase_IB"/>
</dbReference>
<keyword evidence="7 10" id="KW-0472">Membrane</keyword>
<dbReference type="Pfam" id="PF00122">
    <property type="entry name" value="E1-E2_ATPase"/>
    <property type="match status" value="1"/>
</dbReference>
<proteinExistence type="inferred from homology"/>
<dbReference type="InterPro" id="IPR023298">
    <property type="entry name" value="ATPase_P-typ_TM_dom_sf"/>
</dbReference>
<dbReference type="Proteomes" id="UP000011663">
    <property type="component" value="Unassembled WGS sequence"/>
</dbReference>
<dbReference type="GeneID" id="66487914"/>
<dbReference type="Gene3D" id="2.70.150.10">
    <property type="entry name" value="Calcium-transporting ATPase, cytoplasmic transduction domain A"/>
    <property type="match status" value="1"/>
</dbReference>
<comment type="caution">
    <text evidence="12">The sequence shown here is derived from an EMBL/GenBank/DDBJ whole genome shotgun (WGS) entry which is preliminary data.</text>
</comment>
<comment type="similarity">
    <text evidence="2 10">Belongs to the cation transport ATPase (P-type) (TC 3.A.3) family. Type IB subfamily.</text>
</comment>
<dbReference type="EC" id="7.2.2.12" evidence="8"/>
<comment type="subcellular location">
    <subcellularLocation>
        <location evidence="10">Cell membrane</location>
    </subcellularLocation>
    <subcellularLocation>
        <location evidence="1">Membrane</location>
    </subcellularLocation>
</comment>
<dbReference type="AlphaFoldDB" id="A0A2U4F164"/>
<dbReference type="OrthoDB" id="9760364at2"/>
<keyword evidence="5" id="KW-1278">Translocase</keyword>
<evidence type="ECO:0000256" key="10">
    <source>
        <dbReference type="RuleBase" id="RU362081"/>
    </source>
</evidence>
<evidence type="ECO:0000313" key="13">
    <source>
        <dbReference type="Proteomes" id="UP000011663"/>
    </source>
</evidence>
<evidence type="ECO:0000256" key="2">
    <source>
        <dbReference type="ARBA" id="ARBA00006024"/>
    </source>
</evidence>
<dbReference type="SUPFAM" id="SSF56784">
    <property type="entry name" value="HAD-like"/>
    <property type="match status" value="1"/>
</dbReference>
<dbReference type="NCBIfam" id="TIGR01525">
    <property type="entry name" value="ATPase-IB_hvy"/>
    <property type="match status" value="1"/>
</dbReference>
<keyword evidence="10" id="KW-0067">ATP-binding</keyword>
<comment type="catalytic activity">
    <reaction evidence="9">
        <text>Zn(2+)(in) + ATP + H2O = Zn(2+)(out) + ADP + phosphate + H(+)</text>
        <dbReference type="Rhea" id="RHEA:20621"/>
        <dbReference type="ChEBI" id="CHEBI:15377"/>
        <dbReference type="ChEBI" id="CHEBI:15378"/>
        <dbReference type="ChEBI" id="CHEBI:29105"/>
        <dbReference type="ChEBI" id="CHEBI:30616"/>
        <dbReference type="ChEBI" id="CHEBI:43474"/>
        <dbReference type="ChEBI" id="CHEBI:456216"/>
        <dbReference type="EC" id="7.2.2.12"/>
    </reaction>
</comment>
<dbReference type="GO" id="GO:0015086">
    <property type="term" value="F:cadmium ion transmembrane transporter activity"/>
    <property type="evidence" value="ECO:0007669"/>
    <property type="project" value="TreeGrafter"/>
</dbReference>
<dbReference type="Gene3D" id="3.40.1110.10">
    <property type="entry name" value="Calcium-transporting ATPase, cytoplasmic domain N"/>
    <property type="match status" value="1"/>
</dbReference>
<dbReference type="SFLD" id="SFLDG00002">
    <property type="entry name" value="C1.7:_P-type_atpase_like"/>
    <property type="match status" value="1"/>
</dbReference>
<evidence type="ECO:0000313" key="12">
    <source>
        <dbReference type="EMBL" id="EKV56859.1"/>
    </source>
</evidence>
<dbReference type="SUPFAM" id="SSF81653">
    <property type="entry name" value="Calcium ATPase, transduction domain A"/>
    <property type="match status" value="1"/>
</dbReference>
<protein>
    <recommendedName>
        <fullName evidence="8">P-type Zn(2+) transporter</fullName>
        <ecNumber evidence="8">7.2.2.12</ecNumber>
    </recommendedName>
</protein>
<dbReference type="InterPro" id="IPR051014">
    <property type="entry name" value="Cation_Transport_ATPase_IB"/>
</dbReference>
<dbReference type="RefSeq" id="WP_008723996.1">
    <property type="nucleotide sequence ID" value="NZ_JH994111.1"/>
</dbReference>
<dbReference type="PROSITE" id="PS00154">
    <property type="entry name" value="ATPASE_E1_E2"/>
    <property type="match status" value="1"/>
</dbReference>
<keyword evidence="6 10" id="KW-1133">Transmembrane helix</keyword>
<dbReference type="InterPro" id="IPR018303">
    <property type="entry name" value="ATPase_P-typ_P_site"/>
</dbReference>
<feature type="transmembrane region" description="Helical" evidence="10">
    <location>
        <begin position="596"/>
        <end position="618"/>
    </location>
</feature>
<dbReference type="Gene3D" id="3.40.50.1000">
    <property type="entry name" value="HAD superfamily/HAD-like"/>
    <property type="match status" value="1"/>
</dbReference>
<dbReference type="SFLD" id="SFLDF00027">
    <property type="entry name" value="p-type_atpase"/>
    <property type="match status" value="1"/>
</dbReference>
<organism evidence="12 13">
    <name type="scientific">Brachyspira hampsonii 30446</name>
    <dbReference type="NCBI Taxonomy" id="1289135"/>
    <lineage>
        <taxon>Bacteria</taxon>
        <taxon>Pseudomonadati</taxon>
        <taxon>Spirochaetota</taxon>
        <taxon>Spirochaetia</taxon>
        <taxon>Brachyspirales</taxon>
        <taxon>Brachyspiraceae</taxon>
        <taxon>Brachyspira</taxon>
    </lineage>
</organism>
<name>A0A2U4F164_9SPIR</name>
<dbReference type="InterPro" id="IPR008250">
    <property type="entry name" value="ATPase_P-typ_transduc_dom_A_sf"/>
</dbReference>
<dbReference type="InterPro" id="IPR036412">
    <property type="entry name" value="HAD-like_sf"/>
</dbReference>
<feature type="transmembrane region" description="Helical" evidence="10">
    <location>
        <begin position="238"/>
        <end position="259"/>
    </location>
</feature>
<dbReference type="InterPro" id="IPR001757">
    <property type="entry name" value="P_typ_ATPase"/>
</dbReference>
<dbReference type="InterPro" id="IPR023299">
    <property type="entry name" value="ATPase_P-typ_cyto_dom_N"/>
</dbReference>
<evidence type="ECO:0000256" key="4">
    <source>
        <dbReference type="ARBA" id="ARBA00022723"/>
    </source>
</evidence>
<sequence length="648" mass="70932">MLKNKERFLFLSEIFLGLIVLILLYTLHKNIHGTIEYIIFFIPYLILGREVFKNAALDFIKGKFMRESFLMSIATVGAIILHQLPEALAVLMFYRVGEYFEDMAVDKSKRTIAALMAIRPDSANIIRENGKVEKADISEVHVGDNIIINPFEKVPLDSVIYDGESWIDTKALTGESMPRSVKVNDEILAGTINGDNTIKAKVVRAYAESSIAKILKLVQDSQNRKANIEQFISKFAGIYTPIVVFGAIFLTVIPTLIYGKEVFSNWFQRSLTLLVVSCPCAFMVGIPLTYFASIGRASKLGVMVKGGVFLDLLAKTDKVIFDKTGTLTKGEFSIKEIYNTGVYDDETMIKYAAYAETGSSHPIAVSIVEHYKNHHNGSINESLISNHKDISGKGASAVIENKNILIGGINLLKQNNIDTSNYKENINVHIAIDSKYAGGFLIDDSVKDDTKEAISLLNSMNIKTALISGDNVGRVETFAKEMNIQSFKGGCLPEDKVTTLEGMMKDSKSSIFVGDGINDAPSLARADIGIAMGGLGSDAAIENADVVIMDDKPSKVASVIKLAKKNYIVVWENILLALVIKFGAIILGALGLASMWLAIFADTGVTVIVVLNALRLLYPLGEKDDTLNNVDTKSCNIKVTDCDCGCEH</sequence>
<dbReference type="PRINTS" id="PR00119">
    <property type="entry name" value="CATATPASE"/>
</dbReference>
<dbReference type="PANTHER" id="PTHR48085">
    <property type="entry name" value="CADMIUM/ZINC-TRANSPORTING ATPASE HMA2-RELATED"/>
    <property type="match status" value="1"/>
</dbReference>
<dbReference type="InterPro" id="IPR044492">
    <property type="entry name" value="P_typ_ATPase_HD_dom"/>
</dbReference>
<feature type="transmembrane region" description="Helical" evidence="10">
    <location>
        <begin position="31"/>
        <end position="48"/>
    </location>
</feature>